<sequence>ELLKHGAPEKEKPSEKKTSEVNEQNTSLFHGSNLPSNDWGLSSGSRIPLWRNHTQPTVNSATEHQAEALSGEENAENTDSFPKQKS</sequence>
<dbReference type="AlphaFoldDB" id="A0A0B6YZ33"/>
<protein>
    <submittedName>
        <fullName evidence="2">Uncharacterized protein</fullName>
    </submittedName>
</protein>
<evidence type="ECO:0000313" key="2">
    <source>
        <dbReference type="EMBL" id="CEK61609.1"/>
    </source>
</evidence>
<feature type="region of interest" description="Disordered" evidence="1">
    <location>
        <begin position="1"/>
        <end position="86"/>
    </location>
</feature>
<feature type="non-terminal residue" evidence="2">
    <location>
        <position position="1"/>
    </location>
</feature>
<organism evidence="2">
    <name type="scientific">Arion vulgaris</name>
    <dbReference type="NCBI Taxonomy" id="1028688"/>
    <lineage>
        <taxon>Eukaryota</taxon>
        <taxon>Metazoa</taxon>
        <taxon>Spiralia</taxon>
        <taxon>Lophotrochozoa</taxon>
        <taxon>Mollusca</taxon>
        <taxon>Gastropoda</taxon>
        <taxon>Heterobranchia</taxon>
        <taxon>Euthyneura</taxon>
        <taxon>Panpulmonata</taxon>
        <taxon>Eupulmonata</taxon>
        <taxon>Stylommatophora</taxon>
        <taxon>Helicina</taxon>
        <taxon>Arionoidea</taxon>
        <taxon>Arionidae</taxon>
        <taxon>Arion</taxon>
    </lineage>
</organism>
<reference evidence="2" key="1">
    <citation type="submission" date="2014-12" db="EMBL/GenBank/DDBJ databases">
        <title>Insight into the proteome of Arion vulgaris.</title>
        <authorList>
            <person name="Aradska J."/>
            <person name="Bulat T."/>
            <person name="Smidak R."/>
            <person name="Sarate P."/>
            <person name="Gangsoo J."/>
            <person name="Sialana F."/>
            <person name="Bilban M."/>
            <person name="Lubec G."/>
        </authorList>
    </citation>
    <scope>NUCLEOTIDE SEQUENCE</scope>
    <source>
        <tissue evidence="2">Skin</tissue>
    </source>
</reference>
<feature type="compositionally biased region" description="Polar residues" evidence="1">
    <location>
        <begin position="21"/>
        <end position="45"/>
    </location>
</feature>
<name>A0A0B6YZ33_9EUPU</name>
<feature type="compositionally biased region" description="Basic and acidic residues" evidence="1">
    <location>
        <begin position="1"/>
        <end position="20"/>
    </location>
</feature>
<evidence type="ECO:0000256" key="1">
    <source>
        <dbReference type="SAM" id="MobiDB-lite"/>
    </source>
</evidence>
<accession>A0A0B6YZ33</accession>
<feature type="compositionally biased region" description="Polar residues" evidence="1">
    <location>
        <begin position="77"/>
        <end position="86"/>
    </location>
</feature>
<feature type="compositionally biased region" description="Polar residues" evidence="1">
    <location>
        <begin position="52"/>
        <end position="63"/>
    </location>
</feature>
<dbReference type="EMBL" id="HACG01014744">
    <property type="protein sequence ID" value="CEK61609.1"/>
    <property type="molecule type" value="Transcribed_RNA"/>
</dbReference>
<proteinExistence type="predicted"/>
<feature type="non-terminal residue" evidence="2">
    <location>
        <position position="86"/>
    </location>
</feature>
<gene>
    <name evidence="2" type="primary">ORF42717</name>
</gene>